<protein>
    <recommendedName>
        <fullName evidence="2">Putative Flp pilus-assembly TadG-like N-terminal domain-containing protein</fullName>
    </recommendedName>
</protein>
<feature type="domain" description="Putative Flp pilus-assembly TadG-like N-terminal" evidence="2">
    <location>
        <begin position="11"/>
        <end position="58"/>
    </location>
</feature>
<organism evidence="3 4">
    <name type="scientific">Nocardioides jishulii</name>
    <dbReference type="NCBI Taxonomy" id="2575440"/>
    <lineage>
        <taxon>Bacteria</taxon>
        <taxon>Bacillati</taxon>
        <taxon>Actinomycetota</taxon>
        <taxon>Actinomycetes</taxon>
        <taxon>Propionibacteriales</taxon>
        <taxon>Nocardioidaceae</taxon>
        <taxon>Nocardioides</taxon>
    </lineage>
</organism>
<evidence type="ECO:0000313" key="3">
    <source>
        <dbReference type="EMBL" id="TKI64327.1"/>
    </source>
</evidence>
<dbReference type="EMBL" id="SZPY01000001">
    <property type="protein sequence ID" value="TKI64327.1"/>
    <property type="molecule type" value="Genomic_DNA"/>
</dbReference>
<dbReference type="RefSeq" id="WP_137064788.1">
    <property type="nucleotide sequence ID" value="NZ_CP040748.1"/>
</dbReference>
<evidence type="ECO:0000259" key="2">
    <source>
        <dbReference type="Pfam" id="PF13400"/>
    </source>
</evidence>
<evidence type="ECO:0000256" key="1">
    <source>
        <dbReference type="SAM" id="Phobius"/>
    </source>
</evidence>
<dbReference type="Proteomes" id="UP000307808">
    <property type="component" value="Unassembled WGS sequence"/>
</dbReference>
<proteinExistence type="predicted"/>
<feature type="transmembrane region" description="Helical" evidence="1">
    <location>
        <begin position="12"/>
        <end position="38"/>
    </location>
</feature>
<dbReference type="PROSITE" id="PS51257">
    <property type="entry name" value="PROKAR_LIPOPROTEIN"/>
    <property type="match status" value="1"/>
</dbReference>
<keyword evidence="1" id="KW-1133">Transmembrane helix</keyword>
<evidence type="ECO:0000313" key="4">
    <source>
        <dbReference type="Proteomes" id="UP000307808"/>
    </source>
</evidence>
<reference evidence="3 4" key="1">
    <citation type="submission" date="2019-04" db="EMBL/GenBank/DDBJ databases">
        <authorList>
            <person name="Dong K."/>
        </authorList>
    </citation>
    <scope>NUCLEOTIDE SEQUENCE [LARGE SCALE GENOMIC DNA]</scope>
    <source>
        <strain evidence="4">dk3543</strain>
    </source>
</reference>
<sequence>MTRDQRAGERGAGTILVLTAATVLLTLAVVMAACVGLLHAHRKAQAAADLAALAGASALQKGEDGCGRAEEVAALNGARLVRCRVTDRRVRVVAGVRGPAWGGFDDELLGQAEAGPA</sequence>
<gene>
    <name evidence="3" type="ORF">FC770_04055</name>
</gene>
<comment type="caution">
    <text evidence="3">The sequence shown here is derived from an EMBL/GenBank/DDBJ whole genome shotgun (WGS) entry which is preliminary data.</text>
</comment>
<accession>A0A4U2YS90</accession>
<dbReference type="InterPro" id="IPR021202">
    <property type="entry name" value="Rv3654c-like"/>
</dbReference>
<keyword evidence="1" id="KW-0472">Membrane</keyword>
<name>A0A4U2YS90_9ACTN</name>
<dbReference type="AlphaFoldDB" id="A0A4U2YS90"/>
<dbReference type="NCBIfam" id="TIGR03816">
    <property type="entry name" value="tadE_like_DECH"/>
    <property type="match status" value="1"/>
</dbReference>
<keyword evidence="1" id="KW-0812">Transmembrane</keyword>
<keyword evidence="4" id="KW-1185">Reference proteome</keyword>
<dbReference type="Pfam" id="PF13400">
    <property type="entry name" value="Tad"/>
    <property type="match status" value="1"/>
</dbReference>
<dbReference type="InterPro" id="IPR028087">
    <property type="entry name" value="Tad_N"/>
</dbReference>